<dbReference type="Gene3D" id="1.25.40.80">
    <property type="match status" value="1"/>
</dbReference>
<dbReference type="EMBL" id="MT418680">
    <property type="protein sequence ID" value="QKF94369.1"/>
    <property type="molecule type" value="Genomic_DNA"/>
</dbReference>
<dbReference type="Proteomes" id="UP001162001">
    <property type="component" value="Segment"/>
</dbReference>
<keyword evidence="2" id="KW-1185">Reference proteome</keyword>
<dbReference type="Gene3D" id="1.10.579.10">
    <property type="entry name" value="DNA Cyclobutane Dipyrimidine Photolyase, subunit A, domain 3"/>
    <property type="match status" value="1"/>
</dbReference>
<evidence type="ECO:0000313" key="1">
    <source>
        <dbReference type="EMBL" id="QKF94369.1"/>
    </source>
</evidence>
<organism evidence="1 2">
    <name type="scientific">Fadolivirus FV1/VV64</name>
    <dbReference type="NCBI Taxonomy" id="3070911"/>
    <lineage>
        <taxon>Viruses</taxon>
        <taxon>Varidnaviria</taxon>
        <taxon>Bamfordvirae</taxon>
        <taxon>Nucleocytoviricota</taxon>
        <taxon>Megaviricetes</taxon>
        <taxon>Imitervirales</taxon>
        <taxon>Mimiviridae</taxon>
        <taxon>Klosneuvirinae</taxon>
        <taxon>Fadolivirus</taxon>
        <taxon>Fadolivirus algeromassiliense</taxon>
    </lineage>
</organism>
<dbReference type="InterPro" id="IPR036134">
    <property type="entry name" value="Crypto/Photolyase_FAD-like_sf"/>
</dbReference>
<proteinExistence type="predicted"/>
<dbReference type="InterPro" id="IPR007357">
    <property type="entry name" value="PhrB-like"/>
</dbReference>
<evidence type="ECO:0000313" key="2">
    <source>
        <dbReference type="Proteomes" id="UP001162001"/>
    </source>
</evidence>
<gene>
    <name evidence="1" type="ORF">Fadolivirus_1_911</name>
</gene>
<sequence length="497" mass="59709">MNTIIILPNQLFEDNGLINKNTTVYLYEHPVYFTKYKFHKLKLILHRATMKNYEDYLKKTYKCKVNYIEFNDNINSVFKKYKNKRIDMYDPVDHDVMKDLKKLSKQNSIELFVHDTPLFLCKITDLTDYLDSGGKYHQTSFYIWQRKRLSILVTRDNKPIGGKWTFDKENRLPFPKQFNKDAKFDIINNKYITEAQYYIDKHFKDNIGETDLYLPINHEGAKKQLKKFLKQRLDCFGPYQDAVSRDIVFGCHTVLSPLINIGLITPREVIDEILNHYSKNKKTLKSVEALIRQIIGWREMIRLVYMFQHRDMETTNYFNHKRKLDAGWYTGNTNIEPIDDIIKKILKYGYAHHIERLMYLGNFMLLNQINPDKVFEWFMEMFIDSYQWVMQANVYAMSQYSTGSLLMTRPYFSSSNYIDKMSSYNTVKNKYQQIKLGNEEYEWYEVWDALYYNFINLNKTEFSKNYAIASAVGHWNRKSKHEKDRLLDISKKWFAKY</sequence>
<name>A0A7D3UVQ6_9VIRU</name>
<dbReference type="SUPFAM" id="SSF48173">
    <property type="entry name" value="Cryptochrome/photolyase FAD-binding domain"/>
    <property type="match status" value="1"/>
</dbReference>
<dbReference type="Gene3D" id="3.40.50.620">
    <property type="entry name" value="HUPs"/>
    <property type="match status" value="1"/>
</dbReference>
<dbReference type="InterPro" id="IPR052551">
    <property type="entry name" value="UV-DNA_repair_photolyase"/>
</dbReference>
<dbReference type="Pfam" id="PF04244">
    <property type="entry name" value="DPRP"/>
    <property type="match status" value="1"/>
</dbReference>
<dbReference type="InterPro" id="IPR014729">
    <property type="entry name" value="Rossmann-like_a/b/a_fold"/>
</dbReference>
<protein>
    <submittedName>
        <fullName evidence="1">Deoxyribodipyrimidine photolyase-related protein</fullName>
    </submittedName>
</protein>
<dbReference type="PANTHER" id="PTHR38657:SF1">
    <property type="entry name" value="SLR1343 PROTEIN"/>
    <property type="match status" value="1"/>
</dbReference>
<accession>A0A7D3UVQ6</accession>
<dbReference type="Gene3D" id="1.10.10.1710">
    <property type="entry name" value="Deoxyribodipyrimidine photolyase-related"/>
    <property type="match status" value="1"/>
</dbReference>
<dbReference type="PANTHER" id="PTHR38657">
    <property type="entry name" value="SLR1343 PROTEIN"/>
    <property type="match status" value="1"/>
</dbReference>
<reference evidence="1 2" key="1">
    <citation type="submission" date="2020-04" db="EMBL/GenBank/DDBJ databases">
        <title>Advantages and limits of metagenomic assembly and binning of a giant virus.</title>
        <authorList>
            <person name="Schulz F."/>
            <person name="Andreani J."/>
            <person name="Francis R."/>
            <person name="Boudjemaa H."/>
            <person name="Bou Khalil J.Y."/>
            <person name="Lee J."/>
            <person name="La Scola B."/>
            <person name="Woyke T."/>
        </authorList>
    </citation>
    <scope>NUCLEOTIDE SEQUENCE [LARGE SCALE GENOMIC DNA]</scope>
    <source>
        <strain evidence="1 2">FV1/VV64</strain>
    </source>
</reference>